<keyword evidence="3" id="KW-0134">Cell wall</keyword>
<evidence type="ECO:0000256" key="8">
    <source>
        <dbReference type="PROSITE-ProRule" id="PRU10052"/>
    </source>
</evidence>
<keyword evidence="13" id="KW-1185">Reference proteome</keyword>
<dbReference type="Pfam" id="PF00295">
    <property type="entry name" value="Glyco_hydro_28"/>
    <property type="match status" value="1"/>
</dbReference>
<feature type="transmembrane region" description="Helical" evidence="10">
    <location>
        <begin position="46"/>
        <end position="64"/>
    </location>
</feature>
<evidence type="ECO:0000256" key="2">
    <source>
        <dbReference type="ARBA" id="ARBA00008834"/>
    </source>
</evidence>
<dbReference type="InterPro" id="IPR011050">
    <property type="entry name" value="Pectin_lyase_fold/virulence"/>
</dbReference>
<keyword evidence="11" id="KW-0732">Signal</keyword>
<dbReference type="AlphaFoldDB" id="A0AAW1YGI1"/>
<keyword evidence="6 9" id="KW-0326">Glycosidase</keyword>
<organism evidence="12 13">
    <name type="scientific">Rubus argutus</name>
    <name type="common">Southern blackberry</name>
    <dbReference type="NCBI Taxonomy" id="59490"/>
    <lineage>
        <taxon>Eukaryota</taxon>
        <taxon>Viridiplantae</taxon>
        <taxon>Streptophyta</taxon>
        <taxon>Embryophyta</taxon>
        <taxon>Tracheophyta</taxon>
        <taxon>Spermatophyta</taxon>
        <taxon>Magnoliopsida</taxon>
        <taxon>eudicotyledons</taxon>
        <taxon>Gunneridae</taxon>
        <taxon>Pentapetalae</taxon>
        <taxon>rosids</taxon>
        <taxon>fabids</taxon>
        <taxon>Rosales</taxon>
        <taxon>Rosaceae</taxon>
        <taxon>Rosoideae</taxon>
        <taxon>Rosoideae incertae sedis</taxon>
        <taxon>Rubus</taxon>
    </lineage>
</organism>
<evidence type="ECO:0000313" key="13">
    <source>
        <dbReference type="Proteomes" id="UP001457282"/>
    </source>
</evidence>
<dbReference type="InterPro" id="IPR000743">
    <property type="entry name" value="Glyco_hydro_28"/>
</dbReference>
<keyword evidence="4" id="KW-0964">Secreted</keyword>
<evidence type="ECO:0000256" key="4">
    <source>
        <dbReference type="ARBA" id="ARBA00022525"/>
    </source>
</evidence>
<keyword evidence="10" id="KW-0472">Membrane</keyword>
<evidence type="ECO:0000256" key="9">
    <source>
        <dbReference type="RuleBase" id="RU361169"/>
    </source>
</evidence>
<evidence type="ECO:0000256" key="6">
    <source>
        <dbReference type="ARBA" id="ARBA00023295"/>
    </source>
</evidence>
<keyword evidence="10" id="KW-0812">Transmembrane</keyword>
<evidence type="ECO:0008006" key="14">
    <source>
        <dbReference type="Google" id="ProtNLM"/>
    </source>
</evidence>
<evidence type="ECO:0000313" key="12">
    <source>
        <dbReference type="EMBL" id="KAK9947276.1"/>
    </source>
</evidence>
<dbReference type="GO" id="GO:0004650">
    <property type="term" value="F:polygalacturonase activity"/>
    <property type="evidence" value="ECO:0007669"/>
    <property type="project" value="InterPro"/>
</dbReference>
<accession>A0AAW1YGI1</accession>
<evidence type="ECO:0000256" key="7">
    <source>
        <dbReference type="ARBA" id="ARBA00023316"/>
    </source>
</evidence>
<dbReference type="InterPro" id="IPR012334">
    <property type="entry name" value="Pectin_lyas_fold"/>
</dbReference>
<feature type="signal peptide" evidence="11">
    <location>
        <begin position="1"/>
        <end position="22"/>
    </location>
</feature>
<evidence type="ECO:0000256" key="1">
    <source>
        <dbReference type="ARBA" id="ARBA00004191"/>
    </source>
</evidence>
<reference evidence="12 13" key="1">
    <citation type="journal article" date="2023" name="G3 (Bethesda)">
        <title>A chromosome-length genome assembly and annotation of blackberry (Rubus argutus, cv. 'Hillquist').</title>
        <authorList>
            <person name="Bruna T."/>
            <person name="Aryal R."/>
            <person name="Dudchenko O."/>
            <person name="Sargent D.J."/>
            <person name="Mead D."/>
            <person name="Buti M."/>
            <person name="Cavallini A."/>
            <person name="Hytonen T."/>
            <person name="Andres J."/>
            <person name="Pham M."/>
            <person name="Weisz D."/>
            <person name="Mascagni F."/>
            <person name="Usai G."/>
            <person name="Natali L."/>
            <person name="Bassil N."/>
            <person name="Fernandez G.E."/>
            <person name="Lomsadze A."/>
            <person name="Armour M."/>
            <person name="Olukolu B."/>
            <person name="Poorten T."/>
            <person name="Britton C."/>
            <person name="Davik J."/>
            <person name="Ashrafi H."/>
            <person name="Aiden E.L."/>
            <person name="Borodovsky M."/>
            <person name="Worthington M."/>
        </authorList>
    </citation>
    <scope>NUCLEOTIDE SEQUENCE [LARGE SCALE GENOMIC DNA]</scope>
    <source>
        <strain evidence="12">PI 553951</strain>
    </source>
</reference>
<evidence type="ECO:0000256" key="3">
    <source>
        <dbReference type="ARBA" id="ARBA00022512"/>
    </source>
</evidence>
<dbReference type="Proteomes" id="UP001457282">
    <property type="component" value="Unassembled WGS sequence"/>
</dbReference>
<feature type="chain" id="PRO_5043867326" description="Polygalacturonase" evidence="11">
    <location>
        <begin position="23"/>
        <end position="391"/>
    </location>
</feature>
<dbReference type="EMBL" id="JBEDUW010000001">
    <property type="protein sequence ID" value="KAK9947276.1"/>
    <property type="molecule type" value="Genomic_DNA"/>
</dbReference>
<comment type="similarity">
    <text evidence="2 9">Belongs to the glycosyl hydrolase 28 family.</text>
</comment>
<evidence type="ECO:0000256" key="10">
    <source>
        <dbReference type="SAM" id="Phobius"/>
    </source>
</evidence>
<dbReference type="Gene3D" id="2.160.20.10">
    <property type="entry name" value="Single-stranded right-handed beta-helix, Pectin lyase-like"/>
    <property type="match status" value="1"/>
</dbReference>
<gene>
    <name evidence="12" type="ORF">M0R45_002909</name>
</gene>
<dbReference type="SUPFAM" id="SSF51126">
    <property type="entry name" value="Pectin lyase-like"/>
    <property type="match status" value="1"/>
</dbReference>
<dbReference type="PANTHER" id="PTHR31375">
    <property type="match status" value="1"/>
</dbReference>
<dbReference type="SMART" id="SM00710">
    <property type="entry name" value="PbH1"/>
    <property type="match status" value="6"/>
</dbReference>
<feature type="active site" evidence="8">
    <location>
        <position position="240"/>
    </location>
</feature>
<dbReference type="InterPro" id="IPR006626">
    <property type="entry name" value="PbH1"/>
</dbReference>
<keyword evidence="10" id="KW-1133">Transmembrane helix</keyword>
<evidence type="ECO:0000256" key="11">
    <source>
        <dbReference type="SAM" id="SignalP"/>
    </source>
</evidence>
<comment type="subcellular location">
    <subcellularLocation>
        <location evidence="1">Secreted</location>
        <location evidence="1">Cell wall</location>
    </subcellularLocation>
</comment>
<dbReference type="PROSITE" id="PS00502">
    <property type="entry name" value="POLYGALACTURONASE"/>
    <property type="match status" value="1"/>
</dbReference>
<evidence type="ECO:0000256" key="5">
    <source>
        <dbReference type="ARBA" id="ARBA00022801"/>
    </source>
</evidence>
<dbReference type="FunFam" id="2.160.20.10:FF:000016">
    <property type="entry name" value="Polygalacturonase 7"/>
    <property type="match status" value="1"/>
</dbReference>
<dbReference type="GO" id="GO:0071555">
    <property type="term" value="P:cell wall organization"/>
    <property type="evidence" value="ECO:0007669"/>
    <property type="project" value="UniProtKB-KW"/>
</dbReference>
<sequence>MAKSRSLIVISFLFIFINSVMANAVTYSVTTLGAKPDGQTDSTKAFLSAWAIACASVNPAVIYVPAGRFLLRNAVFSGPCKNSRITFRIAGTLVAPSDYRVIGNAGNWLLFQNVNGVTISGGILDGQGTGLWACKNSGKSCPSGATTLSLSNSNNIVVSGLVSLNSQMFHIVVNGCHNVKMQGVKVSASGNSPNTDGIHVQMSSGVTIINSKISTGDDCVSIGPGTSNLWIENVACGPGHGISIGSLGKDQQEAGVQNVTVKTVTFTNTQNGVRIKSWGRPSTGFARNILFQHAVMINVQNPIVIDQEYCPDNQGCPGQVSGVKISDVTYQDIHGTSATEVAVKFDCSAKYPCSRIRLENVRLTYNNQAALASCTHAGGTSAGTVQPTSCL</sequence>
<comment type="caution">
    <text evidence="12">The sequence shown here is derived from an EMBL/GenBank/DDBJ whole genome shotgun (WGS) entry which is preliminary data.</text>
</comment>
<proteinExistence type="inferred from homology"/>
<protein>
    <recommendedName>
        <fullName evidence="14">Polygalacturonase</fullName>
    </recommendedName>
</protein>
<keyword evidence="7" id="KW-0961">Cell wall biogenesis/degradation</keyword>
<dbReference type="GO" id="GO:0005975">
    <property type="term" value="P:carbohydrate metabolic process"/>
    <property type="evidence" value="ECO:0007669"/>
    <property type="project" value="InterPro"/>
</dbReference>
<keyword evidence="5 9" id="KW-0378">Hydrolase</keyword>
<name>A0AAW1YGI1_RUBAR</name>